<sequence>MTLLQICNTIKNIDGRTTHAPLQIGHIIGRKKRATDTCFHCCTAESTSSVPCNDHPCAATDKEIKELQSIKNTENEIEELADLAAESGSPNLGLEKQQSFSYHNSIVKQLLFACEKFSEVRESVIIANISRCGSVFAVQL</sequence>
<accession>K1Q5I6</accession>
<organism evidence="1">
    <name type="scientific">Magallana gigas</name>
    <name type="common">Pacific oyster</name>
    <name type="synonym">Crassostrea gigas</name>
    <dbReference type="NCBI Taxonomy" id="29159"/>
    <lineage>
        <taxon>Eukaryota</taxon>
        <taxon>Metazoa</taxon>
        <taxon>Spiralia</taxon>
        <taxon>Lophotrochozoa</taxon>
        <taxon>Mollusca</taxon>
        <taxon>Bivalvia</taxon>
        <taxon>Autobranchia</taxon>
        <taxon>Pteriomorphia</taxon>
        <taxon>Ostreida</taxon>
        <taxon>Ostreoidea</taxon>
        <taxon>Ostreidae</taxon>
        <taxon>Magallana</taxon>
    </lineage>
</organism>
<evidence type="ECO:0000313" key="1">
    <source>
        <dbReference type="EMBL" id="EKC24175.1"/>
    </source>
</evidence>
<dbReference type="AlphaFoldDB" id="K1Q5I6"/>
<dbReference type="EMBL" id="JH818844">
    <property type="protein sequence ID" value="EKC24175.1"/>
    <property type="molecule type" value="Genomic_DNA"/>
</dbReference>
<proteinExistence type="predicted"/>
<name>K1Q5I6_MAGGI</name>
<reference evidence="1" key="1">
    <citation type="journal article" date="2012" name="Nature">
        <title>The oyster genome reveals stress adaptation and complexity of shell formation.</title>
        <authorList>
            <person name="Zhang G."/>
            <person name="Fang X."/>
            <person name="Guo X."/>
            <person name="Li L."/>
            <person name="Luo R."/>
            <person name="Xu F."/>
            <person name="Yang P."/>
            <person name="Zhang L."/>
            <person name="Wang X."/>
            <person name="Qi H."/>
            <person name="Xiong Z."/>
            <person name="Que H."/>
            <person name="Xie Y."/>
            <person name="Holland P.W."/>
            <person name="Paps J."/>
            <person name="Zhu Y."/>
            <person name="Wu F."/>
            <person name="Chen Y."/>
            <person name="Wang J."/>
            <person name="Peng C."/>
            <person name="Meng J."/>
            <person name="Yang L."/>
            <person name="Liu J."/>
            <person name="Wen B."/>
            <person name="Zhang N."/>
            <person name="Huang Z."/>
            <person name="Zhu Q."/>
            <person name="Feng Y."/>
            <person name="Mount A."/>
            <person name="Hedgecock D."/>
            <person name="Xu Z."/>
            <person name="Liu Y."/>
            <person name="Domazet-Loso T."/>
            <person name="Du Y."/>
            <person name="Sun X."/>
            <person name="Zhang S."/>
            <person name="Liu B."/>
            <person name="Cheng P."/>
            <person name="Jiang X."/>
            <person name="Li J."/>
            <person name="Fan D."/>
            <person name="Wang W."/>
            <person name="Fu W."/>
            <person name="Wang T."/>
            <person name="Wang B."/>
            <person name="Zhang J."/>
            <person name="Peng Z."/>
            <person name="Li Y."/>
            <person name="Li N."/>
            <person name="Wang J."/>
            <person name="Chen M."/>
            <person name="He Y."/>
            <person name="Tan F."/>
            <person name="Song X."/>
            <person name="Zheng Q."/>
            <person name="Huang R."/>
            <person name="Yang H."/>
            <person name="Du X."/>
            <person name="Chen L."/>
            <person name="Yang M."/>
            <person name="Gaffney P.M."/>
            <person name="Wang S."/>
            <person name="Luo L."/>
            <person name="She Z."/>
            <person name="Ming Y."/>
            <person name="Huang W."/>
            <person name="Zhang S."/>
            <person name="Huang B."/>
            <person name="Zhang Y."/>
            <person name="Qu T."/>
            <person name="Ni P."/>
            <person name="Miao G."/>
            <person name="Wang J."/>
            <person name="Wang Q."/>
            <person name="Steinberg C.E."/>
            <person name="Wang H."/>
            <person name="Li N."/>
            <person name="Qian L."/>
            <person name="Zhang G."/>
            <person name="Li Y."/>
            <person name="Yang H."/>
            <person name="Liu X."/>
            <person name="Wang J."/>
            <person name="Yin Y."/>
            <person name="Wang J."/>
        </authorList>
    </citation>
    <scope>NUCLEOTIDE SEQUENCE [LARGE SCALE GENOMIC DNA]</scope>
    <source>
        <strain evidence="1">05x7-T-G4-1.051#20</strain>
    </source>
</reference>
<dbReference type="HOGENOM" id="CLU_1837023_0_0_1"/>
<dbReference type="InParanoid" id="K1Q5I6"/>
<protein>
    <submittedName>
        <fullName evidence="1">Uncharacterized protein</fullName>
    </submittedName>
</protein>
<gene>
    <name evidence="1" type="ORF">CGI_10007019</name>
</gene>